<dbReference type="Pfam" id="PF25876">
    <property type="entry name" value="HH_MFP_RND"/>
    <property type="match status" value="1"/>
</dbReference>
<comment type="caution">
    <text evidence="5">The sequence shown here is derived from an EMBL/GenBank/DDBJ whole genome shotgun (WGS) entry which is preliminary data.</text>
</comment>
<dbReference type="NCBIfam" id="TIGR02971">
    <property type="entry name" value="heterocyst_DevB"/>
    <property type="match status" value="1"/>
</dbReference>
<evidence type="ECO:0000313" key="5">
    <source>
        <dbReference type="EMBL" id="NEZ56980.1"/>
    </source>
</evidence>
<dbReference type="InterPro" id="IPR050465">
    <property type="entry name" value="UPF0194_transport"/>
</dbReference>
<evidence type="ECO:0000256" key="3">
    <source>
        <dbReference type="SAM" id="Coils"/>
    </source>
</evidence>
<proteinExistence type="predicted"/>
<keyword evidence="6" id="KW-1185">Reference proteome</keyword>
<dbReference type="Gene3D" id="1.10.287.470">
    <property type="entry name" value="Helix hairpin bin"/>
    <property type="match status" value="1"/>
</dbReference>
<dbReference type="SUPFAM" id="SSF111369">
    <property type="entry name" value="HlyD-like secretion proteins"/>
    <property type="match status" value="2"/>
</dbReference>
<evidence type="ECO:0000256" key="1">
    <source>
        <dbReference type="ARBA" id="ARBA00004196"/>
    </source>
</evidence>
<evidence type="ECO:0000256" key="2">
    <source>
        <dbReference type="ARBA" id="ARBA00023054"/>
    </source>
</evidence>
<organism evidence="5 6">
    <name type="scientific">Adonisia turfae CCMR0081</name>
    <dbReference type="NCBI Taxonomy" id="2292702"/>
    <lineage>
        <taxon>Bacteria</taxon>
        <taxon>Bacillati</taxon>
        <taxon>Cyanobacteriota</taxon>
        <taxon>Adonisia</taxon>
        <taxon>Adonisia turfae</taxon>
    </lineage>
</organism>
<keyword evidence="2 3" id="KW-0175">Coiled coil</keyword>
<feature type="coiled-coil region" evidence="3">
    <location>
        <begin position="218"/>
        <end position="263"/>
    </location>
</feature>
<dbReference type="EMBL" id="QXHD01000004">
    <property type="protein sequence ID" value="NEZ56980.1"/>
    <property type="molecule type" value="Genomic_DNA"/>
</dbReference>
<feature type="coiled-coil region" evidence="3">
    <location>
        <begin position="103"/>
        <end position="182"/>
    </location>
</feature>
<sequence length="396" mass="43870">MARILHRKLFPQDWVTGTIAILLVGTTGTYFVLSQAQEQKLAQDTQVEILPAKAVTALGRLEPQGEVIKLSVANAQDSRVNQLFVEEGDWVEAGKVIAILQGLDKKQAELTEAQQNVVIYQARQAQIETGDAKIADIAAQQAVINQLKAQLRTETIERQAEITSAEAELRHAKQTYQRYHQLHQSGAVETMALDERQETFETTQAALSEAEAHLENTVSTLQERIRHEQALLAKLEEVRPVDLHVAQAEVEHAIAQVNRIKAELEDYYVRVPVAGQILKINTRVGEQVNTSQGIVELGRTAQMYAIAEVYETDVGLVQPGQRAAVISEHGGFEGEIRGTIDHVGMQIKKQDVIDADPAADKDARVVEVKVRIDPEDNDKVAGLTNLQVRITINVER</sequence>
<dbReference type="RefSeq" id="WP_163698990.1">
    <property type="nucleotide sequence ID" value="NZ_QXHD01000004.1"/>
</dbReference>
<name>A0A6M0RMA0_9CYAN</name>
<comment type="subcellular location">
    <subcellularLocation>
        <location evidence="1">Cell envelope</location>
    </subcellularLocation>
</comment>
<dbReference type="Proteomes" id="UP000481033">
    <property type="component" value="Unassembled WGS sequence"/>
</dbReference>
<gene>
    <name evidence="5" type="ORF">DXZ20_15085</name>
</gene>
<feature type="domain" description="Multidrug resistance protein MdtA-like alpha-helical hairpin" evidence="4">
    <location>
        <begin position="158"/>
        <end position="216"/>
    </location>
</feature>
<protein>
    <submittedName>
        <fullName evidence="5">HlyD family efflux transporter periplasmic adaptor subunit</fullName>
    </submittedName>
</protein>
<dbReference type="GO" id="GO:0030313">
    <property type="term" value="C:cell envelope"/>
    <property type="evidence" value="ECO:0007669"/>
    <property type="project" value="UniProtKB-SubCell"/>
</dbReference>
<dbReference type="InterPro" id="IPR014315">
    <property type="entry name" value="ABC_heterocyst_DevB"/>
</dbReference>
<reference evidence="5 6" key="1">
    <citation type="journal article" date="2020" name="Microb. Ecol.">
        <title>Ecogenomics of the Marine Benthic Filamentous Cyanobacterium Adonisia.</title>
        <authorList>
            <person name="Walter J.M."/>
            <person name="Coutinho F.H."/>
            <person name="Leomil L."/>
            <person name="Hargreaves P.I."/>
            <person name="Campeao M.E."/>
            <person name="Vieira V.V."/>
            <person name="Silva B.S."/>
            <person name="Fistarol G.O."/>
            <person name="Salomon P.S."/>
            <person name="Sawabe T."/>
            <person name="Mino S."/>
            <person name="Hosokawa M."/>
            <person name="Miyashita H."/>
            <person name="Maruyama F."/>
            <person name="van Verk M.C."/>
            <person name="Dutilh B.E."/>
            <person name="Thompson C.C."/>
            <person name="Thompson F.L."/>
        </authorList>
    </citation>
    <scope>NUCLEOTIDE SEQUENCE [LARGE SCALE GENOMIC DNA]</scope>
    <source>
        <strain evidence="5 6">CCMR0081</strain>
    </source>
</reference>
<dbReference type="Gene3D" id="2.40.30.170">
    <property type="match status" value="1"/>
</dbReference>
<evidence type="ECO:0000313" key="6">
    <source>
        <dbReference type="Proteomes" id="UP000481033"/>
    </source>
</evidence>
<dbReference type="AlphaFoldDB" id="A0A6M0RMA0"/>
<dbReference type="PANTHER" id="PTHR32347:SF27">
    <property type="entry name" value="RND EFFLUX PUMP MEMBRANE FUSION PROTEIN BARREL-SANDWICH DOMAIN-CONTAINING PROTEIN"/>
    <property type="match status" value="1"/>
</dbReference>
<evidence type="ECO:0000259" key="4">
    <source>
        <dbReference type="Pfam" id="PF25876"/>
    </source>
</evidence>
<dbReference type="PANTHER" id="PTHR32347">
    <property type="entry name" value="EFFLUX SYSTEM COMPONENT YKNX-RELATED"/>
    <property type="match status" value="1"/>
</dbReference>
<accession>A0A6M0RMA0</accession>
<dbReference type="InterPro" id="IPR058624">
    <property type="entry name" value="MdtA-like_HH"/>
</dbReference>